<dbReference type="GeneID" id="34239861"/>
<dbReference type="RefSeq" id="WP_013596291.1">
    <property type="nucleotide sequence ID" value="NC_015138.1"/>
</dbReference>
<dbReference type="InterPro" id="IPR036102">
    <property type="entry name" value="OsmC/Ohrsf"/>
</dbReference>
<gene>
    <name evidence="2" type="ordered locus">Acav_3925</name>
</gene>
<dbReference type="SUPFAM" id="SSF82784">
    <property type="entry name" value="OsmC-like"/>
    <property type="match status" value="1"/>
</dbReference>
<dbReference type="PANTHER" id="PTHR33797">
    <property type="entry name" value="ORGANIC HYDROPEROXIDE RESISTANCE PROTEIN-LIKE"/>
    <property type="match status" value="1"/>
</dbReference>
<evidence type="ECO:0000256" key="1">
    <source>
        <dbReference type="ARBA" id="ARBA00007378"/>
    </source>
</evidence>
<evidence type="ECO:0000313" key="2">
    <source>
        <dbReference type="EMBL" id="ADX47815.1"/>
    </source>
</evidence>
<dbReference type="GO" id="GO:0006979">
    <property type="term" value="P:response to oxidative stress"/>
    <property type="evidence" value="ECO:0007669"/>
    <property type="project" value="InterPro"/>
</dbReference>
<organism evidence="2 3">
    <name type="scientific">Paracidovorax avenae (strain ATCC 19860 / DSM 7227 / CCUG 15838 / JCM 20985 / LMG 2117 / NCPPB 1011)</name>
    <name type="common">Acidovorax avenae</name>
    <dbReference type="NCBI Taxonomy" id="643561"/>
    <lineage>
        <taxon>Bacteria</taxon>
        <taxon>Pseudomonadati</taxon>
        <taxon>Pseudomonadota</taxon>
        <taxon>Betaproteobacteria</taxon>
        <taxon>Burkholderiales</taxon>
        <taxon>Comamonadaceae</taxon>
        <taxon>Paracidovorax</taxon>
    </lineage>
</organism>
<dbReference type="OrthoDB" id="9797508at2"/>
<dbReference type="Gene3D" id="3.30.300.20">
    <property type="match status" value="1"/>
</dbReference>
<comment type="similarity">
    <text evidence="1">Belongs to the OsmC/Ohr family.</text>
</comment>
<proteinExistence type="inferred from homology"/>
<accession>F0Q2P8</accession>
<dbReference type="PANTHER" id="PTHR33797:SF2">
    <property type="entry name" value="ORGANIC HYDROPEROXIDE RESISTANCE PROTEIN-LIKE"/>
    <property type="match status" value="1"/>
</dbReference>
<reference evidence="2" key="1">
    <citation type="submission" date="2011-02" db="EMBL/GenBank/DDBJ databases">
        <title>Complete sequence of Acidovorax avenae subsp. avenae ATCC 19860.</title>
        <authorList>
            <consortium name="US DOE Joint Genome Institute"/>
            <person name="Lucas S."/>
            <person name="Copeland A."/>
            <person name="Lapidus A."/>
            <person name="Cheng J.-F."/>
            <person name="Goodwin L."/>
            <person name="Pitluck S."/>
            <person name="Chertkov O."/>
            <person name="Held B."/>
            <person name="Detter J.C."/>
            <person name="Han C."/>
            <person name="Tapia R."/>
            <person name="Land M."/>
            <person name="Hauser L."/>
            <person name="Kyrpides N."/>
            <person name="Ivanova N."/>
            <person name="Ovchinnikova G."/>
            <person name="Pagani I."/>
            <person name="Gordon S."/>
            <person name="Woyke T."/>
        </authorList>
    </citation>
    <scope>NUCLEOTIDE SEQUENCE</scope>
    <source>
        <strain evidence="2">ATCC 19860</strain>
    </source>
</reference>
<dbReference type="InterPro" id="IPR015946">
    <property type="entry name" value="KH_dom-like_a/b"/>
</dbReference>
<dbReference type="Proteomes" id="UP000002482">
    <property type="component" value="Chromosome"/>
</dbReference>
<keyword evidence="3" id="KW-1185">Reference proteome</keyword>
<evidence type="ECO:0000313" key="3">
    <source>
        <dbReference type="Proteomes" id="UP000002482"/>
    </source>
</evidence>
<dbReference type="KEGG" id="aaa:Acav_3925"/>
<sequence>MPPDPILYRSHATLAHGAVLGAASLGDVLIAMPPACLAEPPFVRGYSDCFLGALQFVAAQERLRLPDATVVTETVAVGATASGLGIQVELAVSVPGMAWGQARELIDKAHTVCPYSRAMRHTLDVRLTLA</sequence>
<dbReference type="InterPro" id="IPR019953">
    <property type="entry name" value="OHR"/>
</dbReference>
<protein>
    <submittedName>
        <fullName evidence="2">Peroxiredoxin, Ohr subfamily</fullName>
    </submittedName>
</protein>
<dbReference type="InterPro" id="IPR003718">
    <property type="entry name" value="OsmC/Ohr_fam"/>
</dbReference>
<dbReference type="AlphaFoldDB" id="F0Q2P8"/>
<dbReference type="HOGENOM" id="CLU_1933400_0_0_4"/>
<dbReference type="Pfam" id="PF02566">
    <property type="entry name" value="OsmC"/>
    <property type="match status" value="1"/>
</dbReference>
<name>F0Q2P8_PARA1</name>
<dbReference type="EMBL" id="CP002521">
    <property type="protein sequence ID" value="ADX47815.1"/>
    <property type="molecule type" value="Genomic_DNA"/>
</dbReference>